<accession>A0ACB9D1D3</accession>
<reference evidence="1 2" key="2">
    <citation type="journal article" date="2022" name="Mol. Ecol. Resour.">
        <title>The genomes of chicory, endive, great burdock and yacon provide insights into Asteraceae paleo-polyploidization history and plant inulin production.</title>
        <authorList>
            <person name="Fan W."/>
            <person name="Wang S."/>
            <person name="Wang H."/>
            <person name="Wang A."/>
            <person name="Jiang F."/>
            <person name="Liu H."/>
            <person name="Zhao H."/>
            <person name="Xu D."/>
            <person name="Zhang Y."/>
        </authorList>
    </citation>
    <scope>NUCLEOTIDE SEQUENCE [LARGE SCALE GENOMIC DNA]</scope>
    <source>
        <strain evidence="2">cv. Punajuju</strain>
        <tissue evidence="1">Leaves</tissue>
    </source>
</reference>
<sequence length="184" mass="21373">MDTGYLTKESDVYSFGVVLFEVLCGRLCIANYDDNRRFLSKWAQRCYEENKLKTIVLDCLQEQISPDCLDKFSKIAYQCLAADRKERPQVAKIIRQLKIAFEYQVEDMVEKEKKLRPCMVYLNEKMLKSNPEQMSSNFAKHSFEKKDLNSDLIGIGNDEVEESKYVKVGSIKNPERNPLGDMSE</sequence>
<organism evidence="1 2">
    <name type="scientific">Cichorium intybus</name>
    <name type="common">Chicory</name>
    <dbReference type="NCBI Taxonomy" id="13427"/>
    <lineage>
        <taxon>Eukaryota</taxon>
        <taxon>Viridiplantae</taxon>
        <taxon>Streptophyta</taxon>
        <taxon>Embryophyta</taxon>
        <taxon>Tracheophyta</taxon>
        <taxon>Spermatophyta</taxon>
        <taxon>Magnoliopsida</taxon>
        <taxon>eudicotyledons</taxon>
        <taxon>Gunneridae</taxon>
        <taxon>Pentapetalae</taxon>
        <taxon>asterids</taxon>
        <taxon>campanulids</taxon>
        <taxon>Asterales</taxon>
        <taxon>Asteraceae</taxon>
        <taxon>Cichorioideae</taxon>
        <taxon>Cichorieae</taxon>
        <taxon>Cichoriinae</taxon>
        <taxon>Cichorium</taxon>
    </lineage>
</organism>
<protein>
    <submittedName>
        <fullName evidence="1">Uncharacterized protein</fullName>
    </submittedName>
</protein>
<dbReference type="EMBL" id="CM042013">
    <property type="protein sequence ID" value="KAI3740286.1"/>
    <property type="molecule type" value="Genomic_DNA"/>
</dbReference>
<comment type="caution">
    <text evidence="1">The sequence shown here is derived from an EMBL/GenBank/DDBJ whole genome shotgun (WGS) entry which is preliminary data.</text>
</comment>
<evidence type="ECO:0000313" key="2">
    <source>
        <dbReference type="Proteomes" id="UP001055811"/>
    </source>
</evidence>
<gene>
    <name evidence="1" type="ORF">L2E82_30712</name>
</gene>
<keyword evidence="2" id="KW-1185">Reference proteome</keyword>
<reference evidence="2" key="1">
    <citation type="journal article" date="2022" name="Mol. Ecol. Resour.">
        <title>The genomes of chicory, endive, great burdock and yacon provide insights into Asteraceae palaeo-polyploidization history and plant inulin production.</title>
        <authorList>
            <person name="Fan W."/>
            <person name="Wang S."/>
            <person name="Wang H."/>
            <person name="Wang A."/>
            <person name="Jiang F."/>
            <person name="Liu H."/>
            <person name="Zhao H."/>
            <person name="Xu D."/>
            <person name="Zhang Y."/>
        </authorList>
    </citation>
    <scope>NUCLEOTIDE SEQUENCE [LARGE SCALE GENOMIC DNA]</scope>
    <source>
        <strain evidence="2">cv. Punajuju</strain>
    </source>
</reference>
<proteinExistence type="predicted"/>
<evidence type="ECO:0000313" key="1">
    <source>
        <dbReference type="EMBL" id="KAI3740286.1"/>
    </source>
</evidence>
<name>A0ACB9D1D3_CICIN</name>
<dbReference type="Proteomes" id="UP001055811">
    <property type="component" value="Linkage Group LG05"/>
</dbReference>